<dbReference type="AlphaFoldDB" id="A0A4S8L763"/>
<proteinExistence type="predicted"/>
<reference evidence="1 2" key="1">
    <citation type="journal article" date="2019" name="Nat. Ecol. Evol.">
        <title>Megaphylogeny resolves global patterns of mushroom evolution.</title>
        <authorList>
            <person name="Varga T."/>
            <person name="Krizsan K."/>
            <person name="Foldi C."/>
            <person name="Dima B."/>
            <person name="Sanchez-Garcia M."/>
            <person name="Sanchez-Ramirez S."/>
            <person name="Szollosi G.J."/>
            <person name="Szarkandi J.G."/>
            <person name="Papp V."/>
            <person name="Albert L."/>
            <person name="Andreopoulos W."/>
            <person name="Angelini C."/>
            <person name="Antonin V."/>
            <person name="Barry K.W."/>
            <person name="Bougher N.L."/>
            <person name="Buchanan P."/>
            <person name="Buyck B."/>
            <person name="Bense V."/>
            <person name="Catcheside P."/>
            <person name="Chovatia M."/>
            <person name="Cooper J."/>
            <person name="Damon W."/>
            <person name="Desjardin D."/>
            <person name="Finy P."/>
            <person name="Geml J."/>
            <person name="Haridas S."/>
            <person name="Hughes K."/>
            <person name="Justo A."/>
            <person name="Karasinski D."/>
            <person name="Kautmanova I."/>
            <person name="Kiss B."/>
            <person name="Kocsube S."/>
            <person name="Kotiranta H."/>
            <person name="LaButti K.M."/>
            <person name="Lechner B.E."/>
            <person name="Liimatainen K."/>
            <person name="Lipzen A."/>
            <person name="Lukacs Z."/>
            <person name="Mihaltcheva S."/>
            <person name="Morgado L.N."/>
            <person name="Niskanen T."/>
            <person name="Noordeloos M.E."/>
            <person name="Ohm R.A."/>
            <person name="Ortiz-Santana B."/>
            <person name="Ovrebo C."/>
            <person name="Racz N."/>
            <person name="Riley R."/>
            <person name="Savchenko A."/>
            <person name="Shiryaev A."/>
            <person name="Soop K."/>
            <person name="Spirin V."/>
            <person name="Szebenyi C."/>
            <person name="Tomsovsky M."/>
            <person name="Tulloss R.E."/>
            <person name="Uehling J."/>
            <person name="Grigoriev I.V."/>
            <person name="Vagvolgyi C."/>
            <person name="Papp T."/>
            <person name="Martin F.M."/>
            <person name="Miettinen O."/>
            <person name="Hibbett D.S."/>
            <person name="Nagy L.G."/>
        </authorList>
    </citation>
    <scope>NUCLEOTIDE SEQUENCE [LARGE SCALE GENOMIC DNA]</scope>
    <source>
        <strain evidence="1 2">CBS 962.96</strain>
    </source>
</reference>
<dbReference type="Proteomes" id="UP000297245">
    <property type="component" value="Unassembled WGS sequence"/>
</dbReference>
<keyword evidence="2" id="KW-1185">Reference proteome</keyword>
<evidence type="ECO:0000313" key="1">
    <source>
        <dbReference type="EMBL" id="THU84504.1"/>
    </source>
</evidence>
<gene>
    <name evidence="1" type="ORF">K435DRAFT_870220</name>
</gene>
<name>A0A4S8L763_DENBC</name>
<dbReference type="EMBL" id="ML179596">
    <property type="protein sequence ID" value="THU84504.1"/>
    <property type="molecule type" value="Genomic_DNA"/>
</dbReference>
<sequence length="161" mass="18229">MSVQFLWVSQPPSQAVGRRSGDFKLRVNLIEFERTVYTTNRVNRPLKFDKVYAEFEISAPTTNRLGRRLWAESGDDQMLITVKSDSDTAVCDFSDTRVNQNFRLTYNPFKIDPTSYNSPPTSFSSAMDDASDPIIFYDIAPAPPVIPFAPNPCKARQVHIS</sequence>
<accession>A0A4S8L763</accession>
<protein>
    <submittedName>
        <fullName evidence="1">Uncharacterized protein</fullName>
    </submittedName>
</protein>
<organism evidence="1 2">
    <name type="scientific">Dendrothele bispora (strain CBS 962.96)</name>
    <dbReference type="NCBI Taxonomy" id="1314807"/>
    <lineage>
        <taxon>Eukaryota</taxon>
        <taxon>Fungi</taxon>
        <taxon>Dikarya</taxon>
        <taxon>Basidiomycota</taxon>
        <taxon>Agaricomycotina</taxon>
        <taxon>Agaricomycetes</taxon>
        <taxon>Agaricomycetidae</taxon>
        <taxon>Agaricales</taxon>
        <taxon>Agaricales incertae sedis</taxon>
        <taxon>Dendrothele</taxon>
    </lineage>
</organism>
<evidence type="ECO:0000313" key="2">
    <source>
        <dbReference type="Proteomes" id="UP000297245"/>
    </source>
</evidence>